<dbReference type="AlphaFoldDB" id="A0A2R8BC16"/>
<keyword evidence="3" id="KW-1185">Reference proteome</keyword>
<sequence>MMMSDKRTGRVVALLASVMLVTPDLGRAGTKTAKPMQPSTVFNAEKRKKTKHDIGQHLSYSMYSSFRYQGEHNRRRDEGIDDRTEEYALYLGFVGRADLGRGVIAFGHAELDTRSKSTQDRRYDLATQWRTKEAFVSFKVGAQARITVGRMRFSDPHKWVADLAVDGVHYGHKGKQQVTEFAVFRGTGDVTASYLMAHHGRVMEQNRYGVLALLENDSPDTRAHLAGYANVFVSKKVSYELNLSAVIGDAANGKNAGFGIDVRSIRKFGTNDLNPQMMFGFAAGTEGYRQSGLHSNKTYNRGQTQVHRYGYAFQPELTNLVVGSLAVGVRPSRKLSVDLGVHAYAQFSKSTTGPSARFHGATNGNSAFLGTEVSLVGAWRPGKKTKVEFGVGHFNPGPAYIDQTPATRVYLRMTATF</sequence>
<protein>
    <recommendedName>
        <fullName evidence="1">Alginate export domain-containing protein</fullName>
    </recommendedName>
</protein>
<dbReference type="Proteomes" id="UP000244880">
    <property type="component" value="Unassembled WGS sequence"/>
</dbReference>
<dbReference type="InterPro" id="IPR053728">
    <property type="entry name" value="Alginate_Permeability_Chnl"/>
</dbReference>
<gene>
    <name evidence="2" type="ORF">ASD8599_01348</name>
</gene>
<accession>A0A2R8BC16</accession>
<dbReference type="OrthoDB" id="7811808at2"/>
<organism evidence="2 3">
    <name type="scientific">Ascidiaceihabitans donghaensis</name>
    <dbReference type="NCBI Taxonomy" id="1510460"/>
    <lineage>
        <taxon>Bacteria</taxon>
        <taxon>Pseudomonadati</taxon>
        <taxon>Pseudomonadota</taxon>
        <taxon>Alphaproteobacteria</taxon>
        <taxon>Rhodobacterales</taxon>
        <taxon>Paracoccaceae</taxon>
        <taxon>Ascidiaceihabitans</taxon>
    </lineage>
</organism>
<dbReference type="InterPro" id="IPR025388">
    <property type="entry name" value="Alginate_export_dom"/>
</dbReference>
<dbReference type="RefSeq" id="WP_108827802.1">
    <property type="nucleotide sequence ID" value="NZ_OMOR01000001.1"/>
</dbReference>
<dbReference type="Pfam" id="PF13372">
    <property type="entry name" value="Alginate_exp"/>
    <property type="match status" value="1"/>
</dbReference>
<dbReference type="Gene3D" id="2.40.160.100">
    <property type="match status" value="1"/>
</dbReference>
<name>A0A2R8BC16_9RHOB</name>
<proteinExistence type="predicted"/>
<reference evidence="2 3" key="1">
    <citation type="submission" date="2018-03" db="EMBL/GenBank/DDBJ databases">
        <authorList>
            <person name="Keele B.F."/>
        </authorList>
    </citation>
    <scope>NUCLEOTIDE SEQUENCE [LARGE SCALE GENOMIC DNA]</scope>
    <source>
        <strain evidence="2 3">CECT 8599</strain>
    </source>
</reference>
<dbReference type="EMBL" id="OMOR01000001">
    <property type="protein sequence ID" value="SPH20609.1"/>
    <property type="molecule type" value="Genomic_DNA"/>
</dbReference>
<evidence type="ECO:0000313" key="3">
    <source>
        <dbReference type="Proteomes" id="UP000244880"/>
    </source>
</evidence>
<evidence type="ECO:0000313" key="2">
    <source>
        <dbReference type="EMBL" id="SPH20609.1"/>
    </source>
</evidence>
<evidence type="ECO:0000259" key="1">
    <source>
        <dbReference type="Pfam" id="PF13372"/>
    </source>
</evidence>
<feature type="domain" description="Alginate export" evidence="1">
    <location>
        <begin position="220"/>
        <end position="410"/>
    </location>
</feature>